<sequence length="74" mass="8052">MGKISTEDECAGKSGTKREGLNEPLPSPLPTPRDGVLPPGRRGNITGKLLNDAAEKLEKSPEGYAHSTRKRRRK</sequence>
<organism evidence="2 3">
    <name type="scientific">Candidatus Kaiserbacteria bacterium RIFCSPHIGHO2_01_FULL_53_29</name>
    <dbReference type="NCBI Taxonomy" id="1798480"/>
    <lineage>
        <taxon>Bacteria</taxon>
        <taxon>Candidatus Kaiseribacteriota</taxon>
    </lineage>
</organism>
<evidence type="ECO:0000256" key="1">
    <source>
        <dbReference type="SAM" id="MobiDB-lite"/>
    </source>
</evidence>
<evidence type="ECO:0000313" key="3">
    <source>
        <dbReference type="Proteomes" id="UP000176863"/>
    </source>
</evidence>
<proteinExistence type="predicted"/>
<dbReference type="STRING" id="1798480.A2851_02000"/>
<comment type="caution">
    <text evidence="2">The sequence shown here is derived from an EMBL/GenBank/DDBJ whole genome shotgun (WGS) entry which is preliminary data.</text>
</comment>
<accession>A0A1F6CX46</accession>
<feature type="region of interest" description="Disordered" evidence="1">
    <location>
        <begin position="1"/>
        <end position="74"/>
    </location>
</feature>
<dbReference type="Proteomes" id="UP000176863">
    <property type="component" value="Unassembled WGS sequence"/>
</dbReference>
<name>A0A1F6CX46_9BACT</name>
<reference evidence="2 3" key="1">
    <citation type="journal article" date="2016" name="Nat. Commun.">
        <title>Thousands of microbial genomes shed light on interconnected biogeochemical processes in an aquifer system.</title>
        <authorList>
            <person name="Anantharaman K."/>
            <person name="Brown C.T."/>
            <person name="Hug L.A."/>
            <person name="Sharon I."/>
            <person name="Castelle C.J."/>
            <person name="Probst A.J."/>
            <person name="Thomas B.C."/>
            <person name="Singh A."/>
            <person name="Wilkins M.J."/>
            <person name="Karaoz U."/>
            <person name="Brodie E.L."/>
            <person name="Williams K.H."/>
            <person name="Hubbard S.S."/>
            <person name="Banfield J.F."/>
        </authorList>
    </citation>
    <scope>NUCLEOTIDE SEQUENCE [LARGE SCALE GENOMIC DNA]</scope>
</reference>
<protein>
    <submittedName>
        <fullName evidence="2">Uncharacterized protein</fullName>
    </submittedName>
</protein>
<evidence type="ECO:0000313" key="2">
    <source>
        <dbReference type="EMBL" id="OGG53640.1"/>
    </source>
</evidence>
<dbReference type="AlphaFoldDB" id="A0A1F6CX46"/>
<gene>
    <name evidence="2" type="ORF">A2851_02000</name>
</gene>
<dbReference type="EMBL" id="MFKT01000009">
    <property type="protein sequence ID" value="OGG53640.1"/>
    <property type="molecule type" value="Genomic_DNA"/>
</dbReference>